<dbReference type="PRINTS" id="PR00081">
    <property type="entry name" value="GDHRDH"/>
</dbReference>
<evidence type="ECO:0000313" key="14">
    <source>
        <dbReference type="Proteomes" id="UP000887563"/>
    </source>
</evidence>
<keyword evidence="4" id="KW-0521">NADP</keyword>
<reference evidence="15" key="1">
    <citation type="submission" date="2022-11" db="UniProtKB">
        <authorList>
            <consortium name="WormBaseParasite"/>
        </authorList>
    </citation>
    <scope>IDENTIFICATION</scope>
</reference>
<organism evidence="14 15">
    <name type="scientific">Meloidogyne incognita</name>
    <name type="common">Southern root-knot nematode worm</name>
    <name type="synonym">Oxyuris incognita</name>
    <dbReference type="NCBI Taxonomy" id="6306"/>
    <lineage>
        <taxon>Eukaryota</taxon>
        <taxon>Metazoa</taxon>
        <taxon>Ecdysozoa</taxon>
        <taxon>Nematoda</taxon>
        <taxon>Chromadorea</taxon>
        <taxon>Rhabditida</taxon>
        <taxon>Tylenchina</taxon>
        <taxon>Tylenchomorpha</taxon>
        <taxon>Tylenchoidea</taxon>
        <taxon>Meloidogynidae</taxon>
        <taxon>Meloidogyninae</taxon>
        <taxon>Meloidogyne</taxon>
        <taxon>Meloidogyne incognita group</taxon>
    </lineage>
</organism>
<evidence type="ECO:0000256" key="4">
    <source>
        <dbReference type="ARBA" id="ARBA00022857"/>
    </source>
</evidence>
<comment type="subcellular location">
    <subcellularLocation>
        <location evidence="1">Membrane</location>
        <topology evidence="1">Multi-pass membrane protein</topology>
    </subcellularLocation>
</comment>
<dbReference type="PROSITE" id="PS00061">
    <property type="entry name" value="ADH_SHORT"/>
    <property type="match status" value="1"/>
</dbReference>
<feature type="transmembrane region" description="Helical" evidence="13">
    <location>
        <begin position="30"/>
        <end position="49"/>
    </location>
</feature>
<evidence type="ECO:0000256" key="8">
    <source>
        <dbReference type="ARBA" id="ARBA00023136"/>
    </source>
</evidence>
<proteinExistence type="inferred from homology"/>
<dbReference type="PRINTS" id="PR00080">
    <property type="entry name" value="SDRFAMILY"/>
</dbReference>
<keyword evidence="14" id="KW-1185">Reference proteome</keyword>
<comment type="function">
    <text evidence="9">Catalyzes the reduction of all-trans-retinal to all-trans-retinol in the presence of NADPH.</text>
</comment>
<evidence type="ECO:0000256" key="7">
    <source>
        <dbReference type="ARBA" id="ARBA00023098"/>
    </source>
</evidence>
<evidence type="ECO:0000313" key="15">
    <source>
        <dbReference type="WBParaSite" id="Minc3s02583g30761"/>
    </source>
</evidence>
<evidence type="ECO:0000256" key="11">
    <source>
        <dbReference type="ARBA" id="ARBA00082544"/>
    </source>
</evidence>
<sequence>MEILESINKTNLTTLSNNVLDKNITQWNETTIFGIILFSFVLFPGAMFMQQSFPLLFQMLWTVIISSLLAMIKSILPTKFLPKKSIKGQTILITGSGSGMGRLMAIEFGKLGGRIVLWDIDEKMNLQTKGILDDLGIQSAAYQIDLSDRKQIYVLAEQVKKEVGDIDILINNAGIVSGKKIFDCQDELMEKTMAVNCNALFFTIKSFLPAMIERRRGKFLIKISKKKRNFLGHIVNVASLAGLAGINGLVDYCASKHGAVGLSEALRSELLSQGLPITVTTVCPYYVNTGMFDGVKTFTPYFFPILDPNYVVKKIIGAVLTDADELYLPRATYFLIALKGIFPTKAATAFMEYFGFNRTMNTWTGKKQ</sequence>
<evidence type="ECO:0000256" key="10">
    <source>
        <dbReference type="ARBA" id="ARBA00068717"/>
    </source>
</evidence>
<keyword evidence="7" id="KW-0443">Lipid metabolism</keyword>
<keyword evidence="8 13" id="KW-0472">Membrane</keyword>
<dbReference type="PANTHER" id="PTHR24322">
    <property type="entry name" value="PKSB"/>
    <property type="match status" value="1"/>
</dbReference>
<feature type="transmembrane region" description="Helical" evidence="13">
    <location>
        <begin position="55"/>
        <end position="76"/>
    </location>
</feature>
<protein>
    <recommendedName>
        <fullName evidence="10">Short-chain dehydrogenase/reductase 3</fullName>
    </recommendedName>
    <alternativeName>
        <fullName evidence="11">Retinal short-chain dehydrogenase/reductase 1</fullName>
    </alternativeName>
</protein>
<dbReference type="FunFam" id="3.40.50.720:FF:000131">
    <property type="entry name" value="Short-chain dehydrogenase/reductase 3"/>
    <property type="match status" value="1"/>
</dbReference>
<name>A0A914MSQ1_MELIC</name>
<dbReference type="Gene3D" id="3.40.50.720">
    <property type="entry name" value="NAD(P)-binding Rossmann-like Domain"/>
    <property type="match status" value="1"/>
</dbReference>
<dbReference type="GO" id="GO:0005811">
    <property type="term" value="C:lipid droplet"/>
    <property type="evidence" value="ECO:0007669"/>
    <property type="project" value="TreeGrafter"/>
</dbReference>
<evidence type="ECO:0000256" key="13">
    <source>
        <dbReference type="SAM" id="Phobius"/>
    </source>
</evidence>
<dbReference type="InterPro" id="IPR020904">
    <property type="entry name" value="Sc_DH/Rdtase_CS"/>
</dbReference>
<dbReference type="CDD" id="cd05339">
    <property type="entry name" value="17beta-HSDXI-like_SDR_c"/>
    <property type="match status" value="1"/>
</dbReference>
<evidence type="ECO:0000256" key="1">
    <source>
        <dbReference type="ARBA" id="ARBA00004141"/>
    </source>
</evidence>
<dbReference type="PANTHER" id="PTHR24322:SF742">
    <property type="entry name" value="PROTEIN DHS-3"/>
    <property type="match status" value="1"/>
</dbReference>
<comment type="similarity">
    <text evidence="2 12">Belongs to the short-chain dehydrogenases/reductases (SDR) family.</text>
</comment>
<evidence type="ECO:0000256" key="2">
    <source>
        <dbReference type="ARBA" id="ARBA00006484"/>
    </source>
</evidence>
<dbReference type="WBParaSite" id="Minc3s02583g30761">
    <property type="protein sequence ID" value="Minc3s02583g30761"/>
    <property type="gene ID" value="Minc3s02583g30761"/>
</dbReference>
<dbReference type="GO" id="GO:0016020">
    <property type="term" value="C:membrane"/>
    <property type="evidence" value="ECO:0007669"/>
    <property type="project" value="UniProtKB-SubCell"/>
</dbReference>
<evidence type="ECO:0000256" key="9">
    <source>
        <dbReference type="ARBA" id="ARBA00059620"/>
    </source>
</evidence>
<feature type="transmembrane region" description="Helical" evidence="13">
    <location>
        <begin position="230"/>
        <end position="250"/>
    </location>
</feature>
<dbReference type="InterPro" id="IPR036291">
    <property type="entry name" value="NAD(P)-bd_dom_sf"/>
</dbReference>
<dbReference type="InterPro" id="IPR002347">
    <property type="entry name" value="SDR_fam"/>
</dbReference>
<evidence type="ECO:0000256" key="12">
    <source>
        <dbReference type="RuleBase" id="RU000363"/>
    </source>
</evidence>
<evidence type="ECO:0000256" key="5">
    <source>
        <dbReference type="ARBA" id="ARBA00022989"/>
    </source>
</evidence>
<keyword evidence="6" id="KW-0560">Oxidoreductase</keyword>
<keyword evidence="5 13" id="KW-1133">Transmembrane helix</keyword>
<keyword evidence="3 13" id="KW-0812">Transmembrane</keyword>
<dbReference type="SUPFAM" id="SSF51735">
    <property type="entry name" value="NAD(P)-binding Rossmann-fold domains"/>
    <property type="match status" value="1"/>
</dbReference>
<dbReference type="AlphaFoldDB" id="A0A914MSQ1"/>
<evidence type="ECO:0000256" key="6">
    <source>
        <dbReference type="ARBA" id="ARBA00023002"/>
    </source>
</evidence>
<dbReference type="Proteomes" id="UP000887563">
    <property type="component" value="Unplaced"/>
</dbReference>
<dbReference type="GO" id="GO:0052650">
    <property type="term" value="F:all-trans-retinol dehydrogenase (NADP+) activity"/>
    <property type="evidence" value="ECO:0007669"/>
    <property type="project" value="UniProtKB-ARBA"/>
</dbReference>
<evidence type="ECO:0000256" key="3">
    <source>
        <dbReference type="ARBA" id="ARBA00022692"/>
    </source>
</evidence>
<accession>A0A914MSQ1</accession>
<dbReference type="Pfam" id="PF00106">
    <property type="entry name" value="adh_short"/>
    <property type="match status" value="1"/>
</dbReference>